<dbReference type="Proteomes" id="UP000235965">
    <property type="component" value="Unassembled WGS sequence"/>
</dbReference>
<dbReference type="InterPro" id="IPR000008">
    <property type="entry name" value="C2_dom"/>
</dbReference>
<organism evidence="10 11">
    <name type="scientific">Cryptotermes secundus</name>
    <dbReference type="NCBI Taxonomy" id="105785"/>
    <lineage>
        <taxon>Eukaryota</taxon>
        <taxon>Metazoa</taxon>
        <taxon>Ecdysozoa</taxon>
        <taxon>Arthropoda</taxon>
        <taxon>Hexapoda</taxon>
        <taxon>Insecta</taxon>
        <taxon>Pterygota</taxon>
        <taxon>Neoptera</taxon>
        <taxon>Polyneoptera</taxon>
        <taxon>Dictyoptera</taxon>
        <taxon>Blattodea</taxon>
        <taxon>Blattoidea</taxon>
        <taxon>Termitoidae</taxon>
        <taxon>Kalotermitidae</taxon>
        <taxon>Cryptotermitinae</taxon>
        <taxon>Cryptotermes</taxon>
    </lineage>
</organism>
<dbReference type="SMART" id="SM00233">
    <property type="entry name" value="PH"/>
    <property type="match status" value="1"/>
</dbReference>
<sequence length="924" mass="106029">MGVKGSCDIQEVVASPMEWEGQGGRGASQLSANLHSQHSIVSRLQRDGVNMAEGRRKVRVEERLKIKIGEAKNLQCRTHGSVNQRDVYCTLSLDQEEIFRTSTMERTLDPFFGEEFQFEVPRRFRYLSVYVYDRDRHLKQDKVLGKVAIKREDLHTYHNKDHWFPIVPVDADSEVQGKANIEVKLDPVLKGEADVGQQNSRVTVRLIECSDLTIKNGNCDPFANVTMCYSNSKQESRRTKVKRKTVSPHFDEVLVFELPNSRGQNHDRDTYSLQHEQDVEFSELRITLWHDSPGMADNMFLGEVKIPLRGLQQQQFAASNKWYFLQPRSHKNHSYSRSPGNSGFPPGTHQDSLGTLRLNIHYTADHVFSSHVYDPLRQLILQSTQIEPVTSSAAYILGEIVTSKVDAAQPLVRVFMHYGEIVPMIRALARWEISKVTDANTIFRGNTLVSKMMDEAMKLAGLHYLHNTLRSSLDLVFRERKPCEIDPARVRDPAMIEANLTNLKEYVENIFEAITTSALHCPSLMCQMFHDLKELASTRFPDNREVRYSVISGFIFLRFFAPAILGPKLFDLTTEQIDSQTNRTLTLISKTIQSLGNLVSCRSAQQTRKEEYMSALYKAFCTKKHMQAVRQFLEIISASSDPGHRTLDSPVILKEGVMIKRAQGRKRFGRKNFKQRYFRLTTQDLTYSKTKVSVCFMSPGKEPLCCIPLDQILAVERLQEDSFKMKNMFQIIQPERALYIQANNCVEEKEWIDILTKICQTNANRLERYHPSAYINGRWMCCQAPSEVAPGCSDVSQGLEVGLQMDLDPDRELQRIHSLFIAHMDRLDRLRSACECQAVYTGDMCFLPSFIIEDVQSCFKMLNQLRETVFNLEQEHRSYLKLLTRETKYGSKQAPIGDDNYLLLAARVRHQDSSQLRITCSLPK</sequence>
<dbReference type="InterPro" id="IPR001936">
    <property type="entry name" value="RasGAP_dom"/>
</dbReference>
<dbReference type="OrthoDB" id="1562946at2759"/>
<dbReference type="EMBL" id="NEVH01011194">
    <property type="protein sequence ID" value="PNF31960.1"/>
    <property type="molecule type" value="Genomic_DNA"/>
</dbReference>
<dbReference type="InterPro" id="IPR001562">
    <property type="entry name" value="Znf_Btk_motif"/>
</dbReference>
<feature type="domain" description="C2" evidence="8">
    <location>
        <begin position="45"/>
        <end position="164"/>
    </location>
</feature>
<dbReference type="InterPro" id="IPR001849">
    <property type="entry name" value="PH_domain"/>
</dbReference>
<accession>A0A2J7QTP9</accession>
<evidence type="ECO:0000256" key="3">
    <source>
        <dbReference type="ARBA" id="ARBA00022737"/>
    </source>
</evidence>
<dbReference type="PROSITE" id="PS50003">
    <property type="entry name" value="PH_DOMAIN"/>
    <property type="match status" value="1"/>
</dbReference>
<dbReference type="SUPFAM" id="SSF48350">
    <property type="entry name" value="GTPase activation domain, GAP"/>
    <property type="match status" value="1"/>
</dbReference>
<name>A0A2J7QTP9_9NEOP</name>
<dbReference type="EMBL" id="NEVH01011194">
    <property type="protein sequence ID" value="PNF31958.1"/>
    <property type="molecule type" value="Genomic_DNA"/>
</dbReference>
<evidence type="ECO:0000256" key="5">
    <source>
        <dbReference type="ARBA" id="ARBA00022833"/>
    </source>
</evidence>
<evidence type="ECO:0000256" key="1">
    <source>
        <dbReference type="ARBA" id="ARBA00022468"/>
    </source>
</evidence>
<feature type="domain" description="PH" evidence="7">
    <location>
        <begin position="651"/>
        <end position="760"/>
    </location>
</feature>
<feature type="domain" description="Ras-GAP" evidence="9">
    <location>
        <begin position="403"/>
        <end position="597"/>
    </location>
</feature>
<dbReference type="Pfam" id="PF00616">
    <property type="entry name" value="RasGAP"/>
    <property type="match status" value="2"/>
</dbReference>
<evidence type="ECO:0000259" key="7">
    <source>
        <dbReference type="PROSITE" id="PS50003"/>
    </source>
</evidence>
<dbReference type="SUPFAM" id="SSF49562">
    <property type="entry name" value="C2 domain (Calcium/lipid-binding domain, CaLB)"/>
    <property type="match status" value="2"/>
</dbReference>
<keyword evidence="11" id="KW-1185">Reference proteome</keyword>
<dbReference type="GO" id="GO:0005096">
    <property type="term" value="F:GTPase activator activity"/>
    <property type="evidence" value="ECO:0007669"/>
    <property type="project" value="UniProtKB-KW"/>
</dbReference>
<dbReference type="SMART" id="SM00323">
    <property type="entry name" value="RasGAP"/>
    <property type="match status" value="1"/>
</dbReference>
<dbReference type="PROSITE" id="PS00509">
    <property type="entry name" value="RAS_GTPASE_ACTIV_1"/>
    <property type="match status" value="1"/>
</dbReference>
<evidence type="ECO:0000313" key="10">
    <source>
        <dbReference type="EMBL" id="PNF31958.1"/>
    </source>
</evidence>
<dbReference type="InterPro" id="IPR008936">
    <property type="entry name" value="Rho_GTPase_activation_prot"/>
</dbReference>
<dbReference type="AlphaFoldDB" id="A0A2J7QTP9"/>
<dbReference type="Pfam" id="PF00779">
    <property type="entry name" value="BTK"/>
    <property type="match status" value="1"/>
</dbReference>
<protein>
    <submittedName>
        <fullName evidence="10">Ras GTPase-activating protein 3</fullName>
    </submittedName>
</protein>
<dbReference type="GO" id="GO:0008270">
    <property type="term" value="F:zinc ion binding"/>
    <property type="evidence" value="ECO:0007669"/>
    <property type="project" value="UniProtKB-KW"/>
</dbReference>
<keyword evidence="1" id="KW-0343">GTPase activation</keyword>
<reference evidence="10 11" key="1">
    <citation type="submission" date="2017-12" db="EMBL/GenBank/DDBJ databases">
        <title>Hemimetabolous genomes reveal molecular basis of termite eusociality.</title>
        <authorList>
            <person name="Harrison M.C."/>
            <person name="Jongepier E."/>
            <person name="Robertson H.M."/>
            <person name="Arning N."/>
            <person name="Bitard-Feildel T."/>
            <person name="Chao H."/>
            <person name="Childers C.P."/>
            <person name="Dinh H."/>
            <person name="Doddapaneni H."/>
            <person name="Dugan S."/>
            <person name="Gowin J."/>
            <person name="Greiner C."/>
            <person name="Han Y."/>
            <person name="Hu H."/>
            <person name="Hughes D.S.T."/>
            <person name="Huylmans A.-K."/>
            <person name="Kemena C."/>
            <person name="Kremer L.P.M."/>
            <person name="Lee S.L."/>
            <person name="Lopez-Ezquerra A."/>
            <person name="Mallet L."/>
            <person name="Monroy-Kuhn J.M."/>
            <person name="Moser A."/>
            <person name="Murali S.C."/>
            <person name="Muzny D.M."/>
            <person name="Otani S."/>
            <person name="Piulachs M.-D."/>
            <person name="Poelchau M."/>
            <person name="Qu J."/>
            <person name="Schaub F."/>
            <person name="Wada-Katsumata A."/>
            <person name="Worley K.C."/>
            <person name="Xie Q."/>
            <person name="Ylla G."/>
            <person name="Poulsen M."/>
            <person name="Gibbs R.A."/>
            <person name="Schal C."/>
            <person name="Richards S."/>
            <person name="Belles X."/>
            <person name="Korb J."/>
            <person name="Bornberg-Bauer E."/>
        </authorList>
    </citation>
    <scope>NUCLEOTIDE SEQUENCE [LARGE SCALE GENOMIC DNA]</scope>
    <source>
        <tissue evidence="10">Whole body</tissue>
    </source>
</reference>
<keyword evidence="4 6" id="KW-0863">Zinc-finger</keyword>
<evidence type="ECO:0000259" key="9">
    <source>
        <dbReference type="PROSITE" id="PS50018"/>
    </source>
</evidence>
<evidence type="ECO:0000256" key="2">
    <source>
        <dbReference type="ARBA" id="ARBA00022723"/>
    </source>
</evidence>
<dbReference type="PROSITE" id="PS50018">
    <property type="entry name" value="RAS_GTPASE_ACTIV_2"/>
    <property type="match status" value="1"/>
</dbReference>
<comment type="caution">
    <text evidence="10">The sequence shown here is derived from an EMBL/GenBank/DDBJ whole genome shotgun (WGS) entry which is preliminary data.</text>
</comment>
<evidence type="ECO:0000256" key="4">
    <source>
        <dbReference type="ARBA" id="ARBA00022771"/>
    </source>
</evidence>
<dbReference type="FunCoup" id="A0A2J7QTP9">
    <property type="interactions" value="492"/>
</dbReference>
<dbReference type="CDD" id="cd04010">
    <property type="entry name" value="C2B_RasA3"/>
    <property type="match status" value="1"/>
</dbReference>
<evidence type="ECO:0000313" key="11">
    <source>
        <dbReference type="Proteomes" id="UP000235965"/>
    </source>
</evidence>
<dbReference type="Gene3D" id="2.30.29.30">
    <property type="entry name" value="Pleckstrin-homology domain (PH domain)/Phosphotyrosine-binding domain (PTB)"/>
    <property type="match status" value="1"/>
</dbReference>
<keyword evidence="5" id="KW-0862">Zinc</keyword>
<dbReference type="Pfam" id="PF00169">
    <property type="entry name" value="PH"/>
    <property type="match status" value="1"/>
</dbReference>
<dbReference type="SMART" id="SM00107">
    <property type="entry name" value="BTK"/>
    <property type="match status" value="1"/>
</dbReference>
<dbReference type="Gene3D" id="1.10.506.10">
    <property type="entry name" value="GTPase Activation - p120gap, domain 1"/>
    <property type="match status" value="1"/>
</dbReference>
<evidence type="ECO:0000256" key="6">
    <source>
        <dbReference type="PROSITE-ProRule" id="PRU00432"/>
    </source>
</evidence>
<dbReference type="PROSITE" id="PS50004">
    <property type="entry name" value="C2"/>
    <property type="match status" value="2"/>
</dbReference>
<dbReference type="InterPro" id="IPR035892">
    <property type="entry name" value="C2_domain_sf"/>
</dbReference>
<dbReference type="SMART" id="SM00239">
    <property type="entry name" value="C2"/>
    <property type="match status" value="2"/>
</dbReference>
<dbReference type="Pfam" id="PF00168">
    <property type="entry name" value="C2"/>
    <property type="match status" value="2"/>
</dbReference>
<dbReference type="CDD" id="cd05128">
    <property type="entry name" value="RasGAP_GAP1_like"/>
    <property type="match status" value="1"/>
</dbReference>
<keyword evidence="3" id="KW-0677">Repeat</keyword>
<dbReference type="Gene3D" id="2.60.40.150">
    <property type="entry name" value="C2 domain"/>
    <property type="match status" value="2"/>
</dbReference>
<dbReference type="PANTHER" id="PTHR10194:SF148">
    <property type="entry name" value="GTPASE-ACTIVATING PROTEIN"/>
    <property type="match status" value="1"/>
</dbReference>
<dbReference type="InterPro" id="IPR023152">
    <property type="entry name" value="RasGAP_CS"/>
</dbReference>
<proteinExistence type="predicted"/>
<gene>
    <name evidence="10" type="ORF">B7P43_G07940</name>
</gene>
<dbReference type="PROSITE" id="PS51113">
    <property type="entry name" value="ZF_BTK"/>
    <property type="match status" value="1"/>
</dbReference>
<keyword evidence="2" id="KW-0479">Metal-binding</keyword>
<dbReference type="GO" id="GO:0035556">
    <property type="term" value="P:intracellular signal transduction"/>
    <property type="evidence" value="ECO:0007669"/>
    <property type="project" value="InterPro"/>
</dbReference>
<dbReference type="InterPro" id="IPR039360">
    <property type="entry name" value="Ras_GTPase"/>
</dbReference>
<dbReference type="InterPro" id="IPR011993">
    <property type="entry name" value="PH-like_dom_sf"/>
</dbReference>
<dbReference type="STRING" id="105785.A0A2J7QTP9"/>
<dbReference type="SUPFAM" id="SSF50729">
    <property type="entry name" value="PH domain-like"/>
    <property type="match status" value="1"/>
</dbReference>
<feature type="domain" description="C2" evidence="8">
    <location>
        <begin position="175"/>
        <end position="323"/>
    </location>
</feature>
<dbReference type="PANTHER" id="PTHR10194">
    <property type="entry name" value="RAS GTPASE-ACTIVATING PROTEINS"/>
    <property type="match status" value="1"/>
</dbReference>
<dbReference type="InParanoid" id="A0A2J7QTP9"/>
<evidence type="ECO:0000259" key="8">
    <source>
        <dbReference type="PROSITE" id="PS50004"/>
    </source>
</evidence>
<dbReference type="CDD" id="cd08401">
    <property type="entry name" value="C2A_RasA2_RasA3"/>
    <property type="match status" value="1"/>
</dbReference>